<dbReference type="EMBL" id="CP114585">
    <property type="protein sequence ID" value="WBA16731.1"/>
    <property type="molecule type" value="Genomic_DNA"/>
</dbReference>
<dbReference type="Proteomes" id="UP001164676">
    <property type="component" value="Plasmid unnamed"/>
</dbReference>
<geneLocation type="plasmid" evidence="1 2">
    <name>unnamed</name>
</geneLocation>
<name>A0ABY7LHS3_9GAMM</name>
<organism evidence="1 2">
    <name type="scientific">Salinivibrio proteolyticus</name>
    <dbReference type="NCBI Taxonomy" id="334715"/>
    <lineage>
        <taxon>Bacteria</taxon>
        <taxon>Pseudomonadati</taxon>
        <taxon>Pseudomonadota</taxon>
        <taxon>Gammaproteobacteria</taxon>
        <taxon>Vibrionales</taxon>
        <taxon>Vibrionaceae</taxon>
        <taxon>Salinivibrio</taxon>
    </lineage>
</organism>
<sequence length="514" mass="57885">MNIPSHLLIPFTAQRVVDAHVFWCADHDEQALLDSYAYVIPNGETFTDLILDPSQPKTFHAERYGGIGTALNGGGARVGLSGAYQVKGIGRTPVAGATAEQWYSYGALTLTDAIHETINYHLVNALLPHGAVPIAGIIATGQDSALAETDTPDDLSTRFGQGALLIRRSSIRPAHFLPCEDYQPLSALPYSELSRVKSLVRHWCAQFQNEEDVIAWMSKCVLRFARQMTKARVCRLYHGAPSSSNFTIDGTWLDLTNTSFSLSGHNQGYPYKWLDDVNLESLTFEPWFYFVCKYHHLALNVRTFTQYYRDAITHYEPIYALSVIGIDIAEWPNEVIQSLAMPLAQRITDTLYTPIHSAANGVWDRRLAEFILTLFNQTSYPGHHALILLLQELNLDTHACLYTALRRCLMSSVFEKQQVKRTLARHSVNLTDHQQTVQDYIDCSAWAFEHSDVVLRHGDLEITVSAESQGYCVNQSGHTKSGLSLERLLAITELPSFLAPYLTEFHYYRERFSC</sequence>
<gene>
    <name evidence="1" type="ORF">N7E60_15260</name>
</gene>
<protein>
    <recommendedName>
        <fullName evidence="3">MchC protein</fullName>
    </recommendedName>
</protein>
<evidence type="ECO:0000313" key="1">
    <source>
        <dbReference type="EMBL" id="WBA16731.1"/>
    </source>
</evidence>
<evidence type="ECO:0008006" key="3">
    <source>
        <dbReference type="Google" id="ProtNLM"/>
    </source>
</evidence>
<proteinExistence type="predicted"/>
<reference evidence="1" key="1">
    <citation type="submission" date="2022-09" db="EMBL/GenBank/DDBJ databases">
        <authorList>
            <person name="Li Z.-J."/>
        </authorList>
    </citation>
    <scope>NUCLEOTIDE SEQUENCE</scope>
    <source>
        <strain evidence="1">TGB10</strain>
        <plasmid evidence="1">unnamed</plasmid>
    </source>
</reference>
<dbReference type="RefSeq" id="WP_269598965.1">
    <property type="nucleotide sequence ID" value="NZ_CP114585.1"/>
</dbReference>
<accession>A0ABY7LHS3</accession>
<keyword evidence="1" id="KW-0614">Plasmid</keyword>
<evidence type="ECO:0000313" key="2">
    <source>
        <dbReference type="Proteomes" id="UP001164676"/>
    </source>
</evidence>
<keyword evidence="2" id="KW-1185">Reference proteome</keyword>